<keyword evidence="3" id="KW-1185">Reference proteome</keyword>
<organism evidence="2 3">
    <name type="scientific">Anopheles merus</name>
    <name type="common">Mosquito</name>
    <dbReference type="NCBI Taxonomy" id="30066"/>
    <lineage>
        <taxon>Eukaryota</taxon>
        <taxon>Metazoa</taxon>
        <taxon>Ecdysozoa</taxon>
        <taxon>Arthropoda</taxon>
        <taxon>Hexapoda</taxon>
        <taxon>Insecta</taxon>
        <taxon>Pterygota</taxon>
        <taxon>Neoptera</taxon>
        <taxon>Endopterygota</taxon>
        <taxon>Diptera</taxon>
        <taxon>Nematocera</taxon>
        <taxon>Culicoidea</taxon>
        <taxon>Culicidae</taxon>
        <taxon>Anophelinae</taxon>
        <taxon>Anopheles</taxon>
    </lineage>
</organism>
<dbReference type="VEuPathDB" id="VectorBase:AMEM018413"/>
<evidence type="ECO:0000313" key="3">
    <source>
        <dbReference type="Proteomes" id="UP000075903"/>
    </source>
</evidence>
<sequence length="125" mass="13433">MYTGSIRCHHESVDFAGVEINRMEITHFGEPSAAAMMRGALIFQSIIIIADQVIKSLLEDETQGKRKQLLNGTPRSHDRSLSGVPGNAPSATELDVESTRLAGLASSGAGSSVAFRGFSVHCFER</sequence>
<evidence type="ECO:0000256" key="1">
    <source>
        <dbReference type="SAM" id="MobiDB-lite"/>
    </source>
</evidence>
<dbReference type="EnsemblMetazoa" id="AMEM018413-RA">
    <property type="protein sequence ID" value="AMEM018413-PA"/>
    <property type="gene ID" value="AMEM018413"/>
</dbReference>
<reference evidence="2" key="1">
    <citation type="submission" date="2020-05" db="UniProtKB">
        <authorList>
            <consortium name="EnsemblMetazoa"/>
        </authorList>
    </citation>
    <scope>IDENTIFICATION</scope>
    <source>
        <strain evidence="2">MAF</strain>
    </source>
</reference>
<accession>A0A182VPF3</accession>
<name>A0A182VPF3_ANOME</name>
<evidence type="ECO:0000313" key="2">
    <source>
        <dbReference type="EnsemblMetazoa" id="AMEM018413-PA"/>
    </source>
</evidence>
<protein>
    <submittedName>
        <fullName evidence="2">Uncharacterized protein</fullName>
    </submittedName>
</protein>
<proteinExistence type="predicted"/>
<dbReference type="Proteomes" id="UP000075903">
    <property type="component" value="Unassembled WGS sequence"/>
</dbReference>
<dbReference type="AlphaFoldDB" id="A0A182VPF3"/>
<feature type="region of interest" description="Disordered" evidence="1">
    <location>
        <begin position="65"/>
        <end position="95"/>
    </location>
</feature>